<name>A0A177C7J1_9PLEO</name>
<dbReference type="GeneID" id="28765026"/>
<dbReference type="SUPFAM" id="SSF51735">
    <property type="entry name" value="NAD(P)-binding Rossmann-fold domains"/>
    <property type="match status" value="1"/>
</dbReference>
<dbReference type="AlphaFoldDB" id="A0A177C7J1"/>
<dbReference type="Proteomes" id="UP000077069">
    <property type="component" value="Unassembled WGS sequence"/>
</dbReference>
<dbReference type="Pfam" id="PF13460">
    <property type="entry name" value="NAD_binding_10"/>
    <property type="match status" value="1"/>
</dbReference>
<accession>A0A177C7J1</accession>
<dbReference type="EMBL" id="KV441555">
    <property type="protein sequence ID" value="OAG02738.1"/>
    <property type="molecule type" value="Genomic_DNA"/>
</dbReference>
<organism evidence="5 6">
    <name type="scientific">Paraphaeosphaeria sporulosa</name>
    <dbReference type="NCBI Taxonomy" id="1460663"/>
    <lineage>
        <taxon>Eukaryota</taxon>
        <taxon>Fungi</taxon>
        <taxon>Dikarya</taxon>
        <taxon>Ascomycota</taxon>
        <taxon>Pezizomycotina</taxon>
        <taxon>Dothideomycetes</taxon>
        <taxon>Pleosporomycetidae</taxon>
        <taxon>Pleosporales</taxon>
        <taxon>Massarineae</taxon>
        <taxon>Didymosphaeriaceae</taxon>
        <taxon>Paraphaeosphaeria</taxon>
    </lineage>
</organism>
<evidence type="ECO:0000313" key="5">
    <source>
        <dbReference type="EMBL" id="OAG02738.1"/>
    </source>
</evidence>
<dbReference type="InterPro" id="IPR036291">
    <property type="entry name" value="NAD(P)-bd_dom_sf"/>
</dbReference>
<sequence length="326" mass="34600">MEIKNIIILGARGNVGTALIAELRKIPDQFTITAVSRTSSTYTAPPGSNIAVKAVDYASLESLTDAFAGQDAVVNCITGGATQYEPSVRIIDAAVAAGVKFFFANEFAGNVGSEQFKRLPEAAAGAKVRVREYLTQLVGEGKIAWTALNGGPFFDMWLMKGPAGFDVKNKQARIYGEGTNPLWWTPLPTIAVAAANILRNPSPALNRGIYICPFAPGALTQNVLLAALETVLDAKFTVTHVDVAAINRAAKAALARGDVKTAMRGFAISNQFYEGDCGNNLEGMTENAMCGVKEIGVEEAIREAVGRYGVEGGVVESMFRVEASEI</sequence>
<dbReference type="InterPro" id="IPR051609">
    <property type="entry name" value="NmrA/Isoflavone_reductase-like"/>
</dbReference>
<evidence type="ECO:0000256" key="3">
    <source>
        <dbReference type="ARBA" id="ARBA00023002"/>
    </source>
</evidence>
<dbReference type="InterPro" id="IPR016040">
    <property type="entry name" value="NAD(P)-bd_dom"/>
</dbReference>
<gene>
    <name evidence="5" type="ORF">CC84DRAFT_1197868</name>
</gene>
<evidence type="ECO:0000313" key="6">
    <source>
        <dbReference type="Proteomes" id="UP000077069"/>
    </source>
</evidence>
<reference evidence="5 6" key="1">
    <citation type="submission" date="2016-05" db="EMBL/GenBank/DDBJ databases">
        <title>Comparative analysis of secretome profiles of manganese(II)-oxidizing ascomycete fungi.</title>
        <authorList>
            <consortium name="DOE Joint Genome Institute"/>
            <person name="Zeiner C.A."/>
            <person name="Purvine S.O."/>
            <person name="Zink E.M."/>
            <person name="Wu S."/>
            <person name="Pasa-Tolic L."/>
            <person name="Chaput D.L."/>
            <person name="Haridas S."/>
            <person name="Grigoriev I.V."/>
            <person name="Santelli C.M."/>
            <person name="Hansel C.M."/>
        </authorList>
    </citation>
    <scope>NUCLEOTIDE SEQUENCE [LARGE SCALE GENOMIC DNA]</scope>
    <source>
        <strain evidence="5 6">AP3s5-JAC2a</strain>
    </source>
</reference>
<dbReference type="PANTHER" id="PTHR47706:SF10">
    <property type="entry name" value="NMRA-LIKE DOMAIN-CONTAINING PROTEIN"/>
    <property type="match status" value="1"/>
</dbReference>
<keyword evidence="3" id="KW-0560">Oxidoreductase</keyword>
<proteinExistence type="inferred from homology"/>
<dbReference type="OrthoDB" id="419598at2759"/>
<comment type="similarity">
    <text evidence="1">Belongs to the NmrA-type oxidoreductase family. Isoflavone reductase subfamily.</text>
</comment>
<keyword evidence="2" id="KW-0521">NADP</keyword>
<keyword evidence="6" id="KW-1185">Reference proteome</keyword>
<dbReference type="Gene3D" id="3.40.50.720">
    <property type="entry name" value="NAD(P)-binding Rossmann-like Domain"/>
    <property type="match status" value="1"/>
</dbReference>
<dbReference type="InParanoid" id="A0A177C7J1"/>
<evidence type="ECO:0000256" key="2">
    <source>
        <dbReference type="ARBA" id="ARBA00022857"/>
    </source>
</evidence>
<dbReference type="PANTHER" id="PTHR47706">
    <property type="entry name" value="NMRA-LIKE FAMILY PROTEIN"/>
    <property type="match status" value="1"/>
</dbReference>
<dbReference type="RefSeq" id="XP_018033103.1">
    <property type="nucleotide sequence ID" value="XM_018181540.1"/>
</dbReference>
<dbReference type="GO" id="GO:0016491">
    <property type="term" value="F:oxidoreductase activity"/>
    <property type="evidence" value="ECO:0007669"/>
    <property type="project" value="UniProtKB-KW"/>
</dbReference>
<protein>
    <submittedName>
        <fullName evidence="5">Isoflavone reductase family protein</fullName>
    </submittedName>
</protein>
<evidence type="ECO:0000259" key="4">
    <source>
        <dbReference type="Pfam" id="PF13460"/>
    </source>
</evidence>
<dbReference type="STRING" id="1460663.A0A177C7J1"/>
<feature type="domain" description="NAD(P)-binding" evidence="4">
    <location>
        <begin position="10"/>
        <end position="150"/>
    </location>
</feature>
<evidence type="ECO:0000256" key="1">
    <source>
        <dbReference type="ARBA" id="ARBA00005725"/>
    </source>
</evidence>